<accession>A0A165BHS3</accession>
<name>A0A165BHS3_EXIGL</name>
<gene>
    <name evidence="1" type="ORF">EXIGLDRAFT_732468</name>
</gene>
<organism evidence="1 2">
    <name type="scientific">Exidia glandulosa HHB12029</name>
    <dbReference type="NCBI Taxonomy" id="1314781"/>
    <lineage>
        <taxon>Eukaryota</taxon>
        <taxon>Fungi</taxon>
        <taxon>Dikarya</taxon>
        <taxon>Basidiomycota</taxon>
        <taxon>Agaricomycotina</taxon>
        <taxon>Agaricomycetes</taxon>
        <taxon>Auriculariales</taxon>
        <taxon>Exidiaceae</taxon>
        <taxon>Exidia</taxon>
    </lineage>
</organism>
<dbReference type="EMBL" id="KV426459">
    <property type="protein sequence ID" value="KZV80675.1"/>
    <property type="molecule type" value="Genomic_DNA"/>
</dbReference>
<keyword evidence="2" id="KW-1185">Reference proteome</keyword>
<sequence length="154" mass="16803">MREQAVSITAGSSCFPSTSAIHTASYAHSTYLTGCRRTWFLKRDTSVVLADADALSASLDRPVLSCCCWRVEDEQDVLYHCDRLASALMHAAVCPMSSLAPLSRPVFSYPTRPPLMSTLAHHFLAHSLTSIASPSSFCSVPPPIILCTRSLWTL</sequence>
<dbReference type="InParanoid" id="A0A165BHS3"/>
<reference evidence="1 2" key="1">
    <citation type="journal article" date="2016" name="Mol. Biol. Evol.">
        <title>Comparative Genomics of Early-Diverging Mushroom-Forming Fungi Provides Insights into the Origins of Lignocellulose Decay Capabilities.</title>
        <authorList>
            <person name="Nagy L.G."/>
            <person name="Riley R."/>
            <person name="Tritt A."/>
            <person name="Adam C."/>
            <person name="Daum C."/>
            <person name="Floudas D."/>
            <person name="Sun H."/>
            <person name="Yadav J.S."/>
            <person name="Pangilinan J."/>
            <person name="Larsson K.H."/>
            <person name="Matsuura K."/>
            <person name="Barry K."/>
            <person name="Labutti K."/>
            <person name="Kuo R."/>
            <person name="Ohm R.A."/>
            <person name="Bhattacharya S.S."/>
            <person name="Shirouzu T."/>
            <person name="Yoshinaga Y."/>
            <person name="Martin F.M."/>
            <person name="Grigoriev I.V."/>
            <person name="Hibbett D.S."/>
        </authorList>
    </citation>
    <scope>NUCLEOTIDE SEQUENCE [LARGE SCALE GENOMIC DNA]</scope>
    <source>
        <strain evidence="1 2">HHB12029</strain>
    </source>
</reference>
<proteinExistence type="predicted"/>
<dbReference type="Proteomes" id="UP000077266">
    <property type="component" value="Unassembled WGS sequence"/>
</dbReference>
<evidence type="ECO:0000313" key="1">
    <source>
        <dbReference type="EMBL" id="KZV80675.1"/>
    </source>
</evidence>
<evidence type="ECO:0000313" key="2">
    <source>
        <dbReference type="Proteomes" id="UP000077266"/>
    </source>
</evidence>
<dbReference type="AlphaFoldDB" id="A0A165BHS3"/>
<protein>
    <submittedName>
        <fullName evidence="1">Uncharacterized protein</fullName>
    </submittedName>
</protein>